<sequence>MATSASRCPLLLLFLFSLVVLAAANDASKPLQRQTLVVTPLTSPAALLPDEDAAAAESLATAADSEVNLLSFSSVDIHLSHRDSLLAVTSSPEQIFHLRLERDAARVETLRHTLAAAVSAPPASVNVTGRRGFSSTVVSDRTSAGAPNRSSSVVFGDSAVPRASSRVAYTPMVRNPKVDTFYYIELTGVSVGGTRVSGVLASDLRLDPMTGRGGVIVDSGTSVTRLARPAYEALRDAFKAGTAGLKVAPGGFSLFDTCYDLSGRTEVKVPTVVLHLAGGAAVSLPAENYLIPVDTNGTFCFAFAGTDSGVSIIGNIQQQGYRVVFDGEKSRLGFVQRGC</sequence>
<evidence type="ECO:0000313" key="8">
    <source>
        <dbReference type="Proteomes" id="UP001327560"/>
    </source>
</evidence>
<evidence type="ECO:0000256" key="2">
    <source>
        <dbReference type="ARBA" id="ARBA00022670"/>
    </source>
</evidence>
<organism evidence="7 8">
    <name type="scientific">Canna indica</name>
    <name type="common">Indian-shot</name>
    <dbReference type="NCBI Taxonomy" id="4628"/>
    <lineage>
        <taxon>Eukaryota</taxon>
        <taxon>Viridiplantae</taxon>
        <taxon>Streptophyta</taxon>
        <taxon>Embryophyta</taxon>
        <taxon>Tracheophyta</taxon>
        <taxon>Spermatophyta</taxon>
        <taxon>Magnoliopsida</taxon>
        <taxon>Liliopsida</taxon>
        <taxon>Zingiberales</taxon>
        <taxon>Cannaceae</taxon>
        <taxon>Canna</taxon>
    </lineage>
</organism>
<feature type="signal peptide" evidence="5">
    <location>
        <begin position="1"/>
        <end position="24"/>
    </location>
</feature>
<evidence type="ECO:0000256" key="5">
    <source>
        <dbReference type="SAM" id="SignalP"/>
    </source>
</evidence>
<dbReference type="Pfam" id="PF14541">
    <property type="entry name" value="TAXi_C"/>
    <property type="match status" value="1"/>
</dbReference>
<dbReference type="PANTHER" id="PTHR13683">
    <property type="entry name" value="ASPARTYL PROTEASES"/>
    <property type="match status" value="1"/>
</dbReference>
<dbReference type="GO" id="GO:0004190">
    <property type="term" value="F:aspartic-type endopeptidase activity"/>
    <property type="evidence" value="ECO:0007669"/>
    <property type="project" value="InterPro"/>
</dbReference>
<dbReference type="InterPro" id="IPR033121">
    <property type="entry name" value="PEPTIDASE_A1"/>
</dbReference>
<dbReference type="AlphaFoldDB" id="A0AAQ3JKV1"/>
<feature type="chain" id="PRO_5042978202" evidence="5">
    <location>
        <begin position="25"/>
        <end position="339"/>
    </location>
</feature>
<evidence type="ECO:0000256" key="4">
    <source>
        <dbReference type="ARBA" id="ARBA00022801"/>
    </source>
</evidence>
<dbReference type="InterPro" id="IPR021109">
    <property type="entry name" value="Peptidase_aspartic_dom_sf"/>
</dbReference>
<dbReference type="InterPro" id="IPR010916">
    <property type="entry name" value="TonB_box_CS"/>
</dbReference>
<dbReference type="PROSITE" id="PS00430">
    <property type="entry name" value="TONB_DEPENDENT_REC_1"/>
    <property type="match status" value="1"/>
</dbReference>
<dbReference type="FunFam" id="2.40.70.10:FF:000010">
    <property type="entry name" value="Aspartyl protease family protein 2"/>
    <property type="match status" value="1"/>
</dbReference>
<dbReference type="InterPro" id="IPR001461">
    <property type="entry name" value="Aspartic_peptidase_A1"/>
</dbReference>
<reference evidence="7 8" key="1">
    <citation type="submission" date="2023-10" db="EMBL/GenBank/DDBJ databases">
        <title>Chromosome-scale genome assembly provides insights into flower coloration mechanisms of Canna indica.</title>
        <authorList>
            <person name="Li C."/>
        </authorList>
    </citation>
    <scope>NUCLEOTIDE SEQUENCE [LARGE SCALE GENOMIC DNA]</scope>
    <source>
        <tissue evidence="7">Flower</tissue>
    </source>
</reference>
<keyword evidence="8" id="KW-1185">Reference proteome</keyword>
<gene>
    <name evidence="7" type="ORF">Cni_G00158</name>
</gene>
<dbReference type="PANTHER" id="PTHR13683:SF679">
    <property type="entry name" value="ASPARTYL PROTEASE FAMILY PROTEIN 2"/>
    <property type="match status" value="1"/>
</dbReference>
<dbReference type="InterPro" id="IPR032799">
    <property type="entry name" value="TAXi_C"/>
</dbReference>
<feature type="domain" description="Peptidase A1" evidence="6">
    <location>
        <begin position="1"/>
        <end position="335"/>
    </location>
</feature>
<evidence type="ECO:0000313" key="7">
    <source>
        <dbReference type="EMBL" id="WOK91467.1"/>
    </source>
</evidence>
<dbReference type="Gene3D" id="2.40.70.10">
    <property type="entry name" value="Acid Proteases"/>
    <property type="match status" value="1"/>
</dbReference>
<dbReference type="PROSITE" id="PS51767">
    <property type="entry name" value="PEPTIDASE_A1"/>
    <property type="match status" value="1"/>
</dbReference>
<keyword evidence="2 7" id="KW-0645">Protease</keyword>
<name>A0AAQ3JKV1_9LILI</name>
<evidence type="ECO:0000259" key="6">
    <source>
        <dbReference type="PROSITE" id="PS51767"/>
    </source>
</evidence>
<dbReference type="EMBL" id="CP136890">
    <property type="protein sequence ID" value="WOK91467.1"/>
    <property type="molecule type" value="Genomic_DNA"/>
</dbReference>
<keyword evidence="4" id="KW-0378">Hydrolase</keyword>
<dbReference type="GO" id="GO:0006508">
    <property type="term" value="P:proteolysis"/>
    <property type="evidence" value="ECO:0007669"/>
    <property type="project" value="UniProtKB-KW"/>
</dbReference>
<dbReference type="SUPFAM" id="SSF50630">
    <property type="entry name" value="Acid proteases"/>
    <property type="match status" value="1"/>
</dbReference>
<proteinExistence type="inferred from homology"/>
<protein>
    <submittedName>
        <fullName evidence="7">Aspartyl protease family protein 2-like</fullName>
    </submittedName>
</protein>
<evidence type="ECO:0000256" key="3">
    <source>
        <dbReference type="ARBA" id="ARBA00022729"/>
    </source>
</evidence>
<accession>A0AAQ3JKV1</accession>
<comment type="similarity">
    <text evidence="1">Belongs to the peptidase A1 family.</text>
</comment>
<keyword evidence="3 5" id="KW-0732">Signal</keyword>
<dbReference type="Proteomes" id="UP001327560">
    <property type="component" value="Chromosome 1"/>
</dbReference>
<evidence type="ECO:0000256" key="1">
    <source>
        <dbReference type="ARBA" id="ARBA00007447"/>
    </source>
</evidence>